<dbReference type="InterPro" id="IPR027417">
    <property type="entry name" value="P-loop_NTPase"/>
</dbReference>
<dbReference type="SMART" id="SM00382">
    <property type="entry name" value="AAA"/>
    <property type="match status" value="1"/>
</dbReference>
<dbReference type="EMBL" id="JAOSHN010000001">
    <property type="protein sequence ID" value="MCU7377467.1"/>
    <property type="molecule type" value="Genomic_DNA"/>
</dbReference>
<reference evidence="6" key="1">
    <citation type="submission" date="2022-09" db="EMBL/GenBank/DDBJ databases">
        <title>Culturomic study of gut microbiota in children with autism spectrum disorder.</title>
        <authorList>
            <person name="Efimov B.A."/>
            <person name="Chaplin A.V."/>
            <person name="Sokolova S.R."/>
            <person name="Pikina A.P."/>
            <person name="Korzhanova M."/>
            <person name="Belova V."/>
            <person name="Korostin D."/>
        </authorList>
    </citation>
    <scope>NUCLEOTIDE SEQUENCE</scope>
    <source>
        <strain evidence="6">ASD5510</strain>
    </source>
</reference>
<evidence type="ECO:0000256" key="1">
    <source>
        <dbReference type="ARBA" id="ARBA00005417"/>
    </source>
</evidence>
<evidence type="ECO:0000313" key="6">
    <source>
        <dbReference type="EMBL" id="MCU7377467.1"/>
    </source>
</evidence>
<keyword evidence="2" id="KW-0813">Transport</keyword>
<protein>
    <submittedName>
        <fullName evidence="6">ABC transporter ATP-binding protein</fullName>
    </submittedName>
</protein>
<name>A0A9J6QS99_9FIRM</name>
<dbReference type="Proteomes" id="UP001065549">
    <property type="component" value="Unassembled WGS sequence"/>
</dbReference>
<comment type="caution">
    <text evidence="6">The sequence shown here is derived from an EMBL/GenBank/DDBJ whole genome shotgun (WGS) entry which is preliminary data.</text>
</comment>
<dbReference type="SUPFAM" id="SSF52540">
    <property type="entry name" value="P-loop containing nucleoside triphosphate hydrolases"/>
    <property type="match status" value="1"/>
</dbReference>
<proteinExistence type="inferred from homology"/>
<keyword evidence="3" id="KW-0547">Nucleotide-binding</keyword>
<evidence type="ECO:0000256" key="4">
    <source>
        <dbReference type="ARBA" id="ARBA00022840"/>
    </source>
</evidence>
<evidence type="ECO:0000256" key="2">
    <source>
        <dbReference type="ARBA" id="ARBA00022448"/>
    </source>
</evidence>
<dbReference type="InterPro" id="IPR050763">
    <property type="entry name" value="ABC_transporter_ATP-binding"/>
</dbReference>
<evidence type="ECO:0000259" key="5">
    <source>
        <dbReference type="PROSITE" id="PS50893"/>
    </source>
</evidence>
<evidence type="ECO:0000313" key="7">
    <source>
        <dbReference type="Proteomes" id="UP001065549"/>
    </source>
</evidence>
<dbReference type="CDD" id="cd03230">
    <property type="entry name" value="ABC_DR_subfamily_A"/>
    <property type="match status" value="1"/>
</dbReference>
<dbReference type="PROSITE" id="PS00211">
    <property type="entry name" value="ABC_TRANSPORTER_1"/>
    <property type="match status" value="1"/>
</dbReference>
<dbReference type="GO" id="GO:0016887">
    <property type="term" value="F:ATP hydrolysis activity"/>
    <property type="evidence" value="ECO:0007669"/>
    <property type="project" value="InterPro"/>
</dbReference>
<keyword evidence="4 6" id="KW-0067">ATP-binding</keyword>
<dbReference type="InterPro" id="IPR003593">
    <property type="entry name" value="AAA+_ATPase"/>
</dbReference>
<dbReference type="InterPro" id="IPR017871">
    <property type="entry name" value="ABC_transporter-like_CS"/>
</dbReference>
<dbReference type="RefSeq" id="WP_253020805.1">
    <property type="nucleotide sequence ID" value="NZ_JAJAGH010000010.1"/>
</dbReference>
<comment type="similarity">
    <text evidence="1">Belongs to the ABC transporter superfamily.</text>
</comment>
<dbReference type="PANTHER" id="PTHR42711:SF5">
    <property type="entry name" value="ABC TRANSPORTER ATP-BINDING PROTEIN NATA"/>
    <property type="match status" value="1"/>
</dbReference>
<dbReference type="GO" id="GO:0005524">
    <property type="term" value="F:ATP binding"/>
    <property type="evidence" value="ECO:0007669"/>
    <property type="project" value="UniProtKB-KW"/>
</dbReference>
<dbReference type="Gene3D" id="3.40.50.300">
    <property type="entry name" value="P-loop containing nucleotide triphosphate hydrolases"/>
    <property type="match status" value="1"/>
</dbReference>
<organism evidence="6 7">
    <name type="scientific">Hominibacterium faecale</name>
    <dbReference type="NCBI Taxonomy" id="2839743"/>
    <lineage>
        <taxon>Bacteria</taxon>
        <taxon>Bacillati</taxon>
        <taxon>Bacillota</taxon>
        <taxon>Clostridia</taxon>
        <taxon>Peptostreptococcales</taxon>
        <taxon>Anaerovoracaceae</taxon>
        <taxon>Hominibacterium</taxon>
    </lineage>
</organism>
<gene>
    <name evidence="6" type="ORF">OBO34_03750</name>
</gene>
<accession>A0A9J6QS99</accession>
<keyword evidence="7" id="KW-1185">Reference proteome</keyword>
<dbReference type="Pfam" id="PF00005">
    <property type="entry name" value="ABC_tran"/>
    <property type="match status" value="1"/>
</dbReference>
<evidence type="ECO:0000256" key="3">
    <source>
        <dbReference type="ARBA" id="ARBA00022741"/>
    </source>
</evidence>
<dbReference type="PROSITE" id="PS50893">
    <property type="entry name" value="ABC_TRANSPORTER_2"/>
    <property type="match status" value="1"/>
</dbReference>
<sequence length="296" mass="32786">MNIIETKGLTKYYGKSRGIIDLDLSVSEGEIFGFIGPNGAGKSTTIRLLLGLISPSSGTAKVLNMDCGRERTSILAQIGYMPSEAMFYDSLRVKEMIQLSAKLHKKDCSREAALLCDRFMLDKEKKIRELSLGNRKKVGIVCAFQHRPQLYILDEPTSGLDPLMQKEFFSLVEERNKEGAAVFLSSHVLSEIQRHCHSAAIIRDGQLVVHGSVEALSKTSARKVEVHGIQTPPAIDGILDVDCGAESVRFLYQGEMKSLIASLNALPVQDLSISEPDIEEIFMHFYHERSGSNDLI</sequence>
<dbReference type="PANTHER" id="PTHR42711">
    <property type="entry name" value="ABC TRANSPORTER ATP-BINDING PROTEIN"/>
    <property type="match status" value="1"/>
</dbReference>
<feature type="domain" description="ABC transporter" evidence="5">
    <location>
        <begin position="4"/>
        <end position="229"/>
    </location>
</feature>
<dbReference type="InterPro" id="IPR003439">
    <property type="entry name" value="ABC_transporter-like_ATP-bd"/>
</dbReference>
<dbReference type="AlphaFoldDB" id="A0A9J6QS99"/>